<dbReference type="PANTHER" id="PTHR35218">
    <property type="entry name" value="RNASE H DOMAIN-CONTAINING PROTEIN"/>
    <property type="match status" value="1"/>
</dbReference>
<dbReference type="AlphaFoldDB" id="A0A7J6HNH9"/>
<dbReference type="Pfam" id="PF14111">
    <property type="entry name" value="DUF4283"/>
    <property type="match status" value="1"/>
</dbReference>
<feature type="compositionally biased region" description="Basic and acidic residues" evidence="1">
    <location>
        <begin position="377"/>
        <end position="389"/>
    </location>
</feature>
<gene>
    <name evidence="3" type="ORF">F8388_019815</name>
</gene>
<dbReference type="SUPFAM" id="SSF56219">
    <property type="entry name" value="DNase I-like"/>
    <property type="match status" value="1"/>
</dbReference>
<comment type="caution">
    <text evidence="3">The sequence shown here is derived from an EMBL/GenBank/DDBJ whole genome shotgun (WGS) entry which is preliminary data.</text>
</comment>
<dbReference type="InterPro" id="IPR025558">
    <property type="entry name" value="DUF4283"/>
</dbReference>
<dbReference type="Proteomes" id="UP000525078">
    <property type="component" value="Unassembled WGS sequence"/>
</dbReference>
<reference evidence="3 4" key="1">
    <citation type="journal article" date="2020" name="bioRxiv">
        <title>Sequence and annotation of 42 cannabis genomes reveals extensive copy number variation in cannabinoid synthesis and pathogen resistance genes.</title>
        <authorList>
            <person name="Mckernan K.J."/>
            <person name="Helbert Y."/>
            <person name="Kane L.T."/>
            <person name="Ebling H."/>
            <person name="Zhang L."/>
            <person name="Liu B."/>
            <person name="Eaton Z."/>
            <person name="Mclaughlin S."/>
            <person name="Kingan S."/>
            <person name="Baybayan P."/>
            <person name="Concepcion G."/>
            <person name="Jordan M."/>
            <person name="Riva A."/>
            <person name="Barbazuk W."/>
            <person name="Harkins T."/>
        </authorList>
    </citation>
    <scope>NUCLEOTIDE SEQUENCE [LARGE SCALE GENOMIC DNA]</scope>
    <source>
        <strain evidence="4">cv. Jamaican Lion 4</strain>
        <tissue evidence="3">Leaf</tissue>
    </source>
</reference>
<feature type="compositionally biased region" description="Polar residues" evidence="1">
    <location>
        <begin position="245"/>
        <end position="256"/>
    </location>
</feature>
<evidence type="ECO:0000259" key="2">
    <source>
        <dbReference type="Pfam" id="PF14111"/>
    </source>
</evidence>
<dbReference type="EMBL" id="JAATIP010000003">
    <property type="protein sequence ID" value="KAF4396269.1"/>
    <property type="molecule type" value="Genomic_DNA"/>
</dbReference>
<name>A0A7J6HNH9_CANSA</name>
<protein>
    <recommendedName>
        <fullName evidence="2">DUF4283 domain-containing protein</fullName>
    </recommendedName>
</protein>
<dbReference type="Gene3D" id="3.60.10.10">
    <property type="entry name" value="Endonuclease/exonuclease/phosphatase"/>
    <property type="match status" value="1"/>
</dbReference>
<dbReference type="InterPro" id="IPR036691">
    <property type="entry name" value="Endo/exonu/phosph_ase_sf"/>
</dbReference>
<evidence type="ECO:0000313" key="3">
    <source>
        <dbReference type="EMBL" id="KAF4396269.1"/>
    </source>
</evidence>
<dbReference type="PANTHER" id="PTHR35218:SF9">
    <property type="entry name" value="ENDONUCLEASE_EXONUCLEASE_PHOSPHATASE DOMAIN-CONTAINING PROTEIN"/>
    <property type="match status" value="1"/>
</dbReference>
<sequence>MSSGVMDLMDTTLNELFEDAVQVSVNDITCDLNPGEVDPPDEPCKERDDGFFQFSFKSRFDAENVLLRHPWLVCGYLLVLMPWPSQLTLEEVKFDHTPIWHIEKNFERGSFGKGELRFRATVDLSKPLFSGFFLRRTDATGGFFPMFGNWMAEDALEKSPFQSPLPKWFTEWIIFKRAAKDEKVETIVETRRDTEEVVLNRYPIVLLPGIGEVSPFENTEDLVVEKIIPELTLGKKGTCQKQKEVQSSNNTNNGPETTDEGDETLAEKGKSSLKENIGSGPSMEDSSKNVDHILEGPIAHGPESKKAPLDKSQVYQGLFGSQAHPLKWPSKECWNLAFDQLLGATTIDKYHRDQTLFNPILDIEDFRCYEAEHGPRKRKAMDGDTDPIKVKSRRRRGRPLKEEAPLSVKPVCLKKERKRRISKKDRKHYSDPWNASAVELAIDLENHFVIIDKKTNTSSSCVISEILENEDPQQPSTTDVTIATEKTTEQIIAWNCRGLGNKAAVRQLTALIRQSNPEVIIISETRLSIEKFHSLCGKLHFIDGVHVPLIGRAGGFGLYLRSGVLCENAYGDKNLISIVIESDPPGNPWNLLGVYGPPVLT</sequence>
<feature type="region of interest" description="Disordered" evidence="1">
    <location>
        <begin position="238"/>
        <end position="289"/>
    </location>
</feature>
<feature type="region of interest" description="Disordered" evidence="1">
    <location>
        <begin position="377"/>
        <end position="401"/>
    </location>
</feature>
<organism evidence="3 4">
    <name type="scientific">Cannabis sativa</name>
    <name type="common">Hemp</name>
    <name type="synonym">Marijuana</name>
    <dbReference type="NCBI Taxonomy" id="3483"/>
    <lineage>
        <taxon>Eukaryota</taxon>
        <taxon>Viridiplantae</taxon>
        <taxon>Streptophyta</taxon>
        <taxon>Embryophyta</taxon>
        <taxon>Tracheophyta</taxon>
        <taxon>Spermatophyta</taxon>
        <taxon>Magnoliopsida</taxon>
        <taxon>eudicotyledons</taxon>
        <taxon>Gunneridae</taxon>
        <taxon>Pentapetalae</taxon>
        <taxon>rosids</taxon>
        <taxon>fabids</taxon>
        <taxon>Rosales</taxon>
        <taxon>Cannabaceae</taxon>
        <taxon>Cannabis</taxon>
    </lineage>
</organism>
<proteinExistence type="predicted"/>
<evidence type="ECO:0000256" key="1">
    <source>
        <dbReference type="SAM" id="MobiDB-lite"/>
    </source>
</evidence>
<accession>A0A7J6HNH9</accession>
<feature type="domain" description="DUF4283" evidence="2">
    <location>
        <begin position="45"/>
        <end position="90"/>
    </location>
</feature>
<evidence type="ECO:0000313" key="4">
    <source>
        <dbReference type="Proteomes" id="UP000525078"/>
    </source>
</evidence>